<keyword evidence="3" id="KW-1185">Reference proteome</keyword>
<dbReference type="Proteomes" id="UP001623348">
    <property type="component" value="Unassembled WGS sequence"/>
</dbReference>
<comment type="caution">
    <text evidence="2">The sequence shown here is derived from an EMBL/GenBank/DDBJ whole genome shotgun (WGS) entry which is preliminary data.</text>
</comment>
<evidence type="ECO:0000313" key="3">
    <source>
        <dbReference type="Proteomes" id="UP001623348"/>
    </source>
</evidence>
<protein>
    <submittedName>
        <fullName evidence="2">Uncharacterized protein</fullName>
    </submittedName>
</protein>
<name>A0ABC9WFT8_GRUJA</name>
<feature type="region of interest" description="Disordered" evidence="1">
    <location>
        <begin position="1"/>
        <end position="21"/>
    </location>
</feature>
<proteinExistence type="predicted"/>
<sequence>MRRRRQVRVPPASACRAPAGPVSAAAAAAAGGRERDHETLLHLQRQLPLRRALSAQLMVVNKESTSSLDALPSTPDELLEDQTKHARNGHSKERS</sequence>
<gene>
    <name evidence="2" type="ORF">GRJ2_000899900</name>
</gene>
<accession>A0ABC9WFT8</accession>
<dbReference type="EMBL" id="BAAFJT010000002">
    <property type="protein sequence ID" value="GAB0184346.1"/>
    <property type="molecule type" value="Genomic_DNA"/>
</dbReference>
<feature type="region of interest" description="Disordered" evidence="1">
    <location>
        <begin position="63"/>
        <end position="95"/>
    </location>
</feature>
<reference evidence="2 3" key="1">
    <citation type="submission" date="2024-06" db="EMBL/GenBank/DDBJ databases">
        <title>The draft genome of Grus japonensis, version 3.</title>
        <authorList>
            <person name="Nabeshima K."/>
            <person name="Suzuki S."/>
            <person name="Onuma M."/>
        </authorList>
    </citation>
    <scope>NUCLEOTIDE SEQUENCE [LARGE SCALE GENOMIC DNA]</scope>
    <source>
        <strain evidence="2 3">451A</strain>
    </source>
</reference>
<evidence type="ECO:0000313" key="2">
    <source>
        <dbReference type="EMBL" id="GAB0184346.1"/>
    </source>
</evidence>
<organism evidence="2 3">
    <name type="scientific">Grus japonensis</name>
    <name type="common">Japanese crane</name>
    <name type="synonym">Red-crowned crane</name>
    <dbReference type="NCBI Taxonomy" id="30415"/>
    <lineage>
        <taxon>Eukaryota</taxon>
        <taxon>Metazoa</taxon>
        <taxon>Chordata</taxon>
        <taxon>Craniata</taxon>
        <taxon>Vertebrata</taxon>
        <taxon>Euteleostomi</taxon>
        <taxon>Archelosauria</taxon>
        <taxon>Archosauria</taxon>
        <taxon>Dinosauria</taxon>
        <taxon>Saurischia</taxon>
        <taxon>Theropoda</taxon>
        <taxon>Coelurosauria</taxon>
        <taxon>Aves</taxon>
        <taxon>Neognathae</taxon>
        <taxon>Neoaves</taxon>
        <taxon>Gruiformes</taxon>
        <taxon>Gruidae</taxon>
        <taxon>Grus</taxon>
    </lineage>
</organism>
<evidence type="ECO:0000256" key="1">
    <source>
        <dbReference type="SAM" id="MobiDB-lite"/>
    </source>
</evidence>
<dbReference type="AlphaFoldDB" id="A0ABC9WFT8"/>